<sequence length="630" mass="69345">MHTSSWLLFGLAAAVFAQEEQDLNLFHYGRRGPLLGTSFGTPGANATFDYIVIGGGTAGLTIASRLAQSERFSVAVVEAGGFAEIDNGNWSVVPAYARGLFCGDAPEAYHPLNDWRFKTQPQQVLGGRVFHCAHGKLLGGSSAQNSMNYNRPTKGSMQKWAEEVDDESYTFENMLPWYKKSVRFTPPDPTIWSDYDILHNEDAFNDGGPLEVSSGNWIDPLANTVRKVLTDGLGFKETEFNSGGLLGSGFMSRTINPKNAHRSSSESSFLQEALDSGNRLTIYKNTLAQKILFNGGDKTASEVLVSTAGTFGTSNLDFYLRAREEIIVSAGPIQSPQLLMVSGVGECEQLSRYGIPCVSHLPGVGKNMQDHPVVITMCRVNEQMVPFLVTEEASDQLHVRQYIENARGPLTIVGPGYFGFEKLPQQYRSQLTEENLKSLADFPKDWPELEWALSGVSRDTDASERNYTIAMGSIVQATFSRGMVSLASPDMSTPPIIDPQWLADPRDMDTSIQAFRRSREIWTHLAEVGVIDLETCVPGSEVETDYQVREFLRQDASAINHASCTCKMGQKDDRMAVIDNVARVFGVQRLRVVDISSFPFLPPGHPQATVYALAEKIANEILQASINFSS</sequence>
<dbReference type="Pfam" id="PF05199">
    <property type="entry name" value="GMC_oxred_C"/>
    <property type="match status" value="1"/>
</dbReference>
<organism evidence="7 8">
    <name type="scientific">Aspergillus aculeatus (strain ATCC 16872 / CBS 172.66 / WB 5094)</name>
    <dbReference type="NCBI Taxonomy" id="690307"/>
    <lineage>
        <taxon>Eukaryota</taxon>
        <taxon>Fungi</taxon>
        <taxon>Dikarya</taxon>
        <taxon>Ascomycota</taxon>
        <taxon>Pezizomycotina</taxon>
        <taxon>Eurotiomycetes</taxon>
        <taxon>Eurotiomycetidae</taxon>
        <taxon>Eurotiales</taxon>
        <taxon>Aspergillaceae</taxon>
        <taxon>Aspergillus</taxon>
        <taxon>Aspergillus subgen. Circumdati</taxon>
    </lineage>
</organism>
<dbReference type="PIRSF" id="PIRSF000137">
    <property type="entry name" value="Alcohol_oxidase"/>
    <property type="match status" value="1"/>
</dbReference>
<feature type="active site" description="Proton acceptor" evidence="3">
    <location>
        <position position="605"/>
    </location>
</feature>
<gene>
    <name evidence="7" type="ORF">ASPACDRAFT_61148</name>
</gene>
<dbReference type="GO" id="GO:0044550">
    <property type="term" value="P:secondary metabolite biosynthetic process"/>
    <property type="evidence" value="ECO:0007669"/>
    <property type="project" value="TreeGrafter"/>
</dbReference>
<proteinExistence type="inferred from homology"/>
<keyword evidence="2" id="KW-0325">Glycoprotein</keyword>
<dbReference type="PROSITE" id="PS00624">
    <property type="entry name" value="GMC_OXRED_2"/>
    <property type="match status" value="1"/>
</dbReference>
<keyword evidence="5" id="KW-0732">Signal</keyword>
<dbReference type="AlphaFoldDB" id="A0A1L9WT67"/>
<dbReference type="InterPro" id="IPR000172">
    <property type="entry name" value="GMC_OxRdtase_N"/>
</dbReference>
<dbReference type="GO" id="GO:0050660">
    <property type="term" value="F:flavin adenine dinucleotide binding"/>
    <property type="evidence" value="ECO:0007669"/>
    <property type="project" value="InterPro"/>
</dbReference>
<evidence type="ECO:0000256" key="4">
    <source>
        <dbReference type="PIRSR" id="PIRSR000137-2"/>
    </source>
</evidence>
<dbReference type="InterPro" id="IPR007867">
    <property type="entry name" value="GMC_OxRtase_C"/>
</dbReference>
<dbReference type="PANTHER" id="PTHR11552">
    <property type="entry name" value="GLUCOSE-METHANOL-CHOLINE GMC OXIDOREDUCTASE"/>
    <property type="match status" value="1"/>
</dbReference>
<dbReference type="PANTHER" id="PTHR11552:SF138">
    <property type="entry name" value="DEHYDROGENASE PKFF-RELATED"/>
    <property type="match status" value="1"/>
</dbReference>
<dbReference type="GO" id="GO:0016614">
    <property type="term" value="F:oxidoreductase activity, acting on CH-OH group of donors"/>
    <property type="evidence" value="ECO:0007669"/>
    <property type="project" value="InterPro"/>
</dbReference>
<feature type="active site" description="Proton donor" evidence="3">
    <location>
        <position position="561"/>
    </location>
</feature>
<accession>A0A1L9WT67</accession>
<reference evidence="8" key="1">
    <citation type="journal article" date="2017" name="Genome Biol.">
        <title>Comparative genomics reveals high biological diversity and specific adaptations in the industrially and medically important fungal genus Aspergillus.</title>
        <authorList>
            <person name="de Vries R.P."/>
            <person name="Riley R."/>
            <person name="Wiebenga A."/>
            <person name="Aguilar-Osorio G."/>
            <person name="Amillis S."/>
            <person name="Uchima C.A."/>
            <person name="Anderluh G."/>
            <person name="Asadollahi M."/>
            <person name="Askin M."/>
            <person name="Barry K."/>
            <person name="Battaglia E."/>
            <person name="Bayram O."/>
            <person name="Benocci T."/>
            <person name="Braus-Stromeyer S.A."/>
            <person name="Caldana C."/>
            <person name="Canovas D."/>
            <person name="Cerqueira G.C."/>
            <person name="Chen F."/>
            <person name="Chen W."/>
            <person name="Choi C."/>
            <person name="Clum A."/>
            <person name="Dos Santos R.A."/>
            <person name="Damasio A.R."/>
            <person name="Diallinas G."/>
            <person name="Emri T."/>
            <person name="Fekete E."/>
            <person name="Flipphi M."/>
            <person name="Freyberg S."/>
            <person name="Gallo A."/>
            <person name="Gournas C."/>
            <person name="Habgood R."/>
            <person name="Hainaut M."/>
            <person name="Harispe M.L."/>
            <person name="Henrissat B."/>
            <person name="Hilden K.S."/>
            <person name="Hope R."/>
            <person name="Hossain A."/>
            <person name="Karabika E."/>
            <person name="Karaffa L."/>
            <person name="Karanyi Z."/>
            <person name="Krasevec N."/>
            <person name="Kuo A."/>
            <person name="Kusch H."/>
            <person name="LaButti K."/>
            <person name="Lagendijk E.L."/>
            <person name="Lapidus A."/>
            <person name="Levasseur A."/>
            <person name="Lindquist E."/>
            <person name="Lipzen A."/>
            <person name="Logrieco A.F."/>
            <person name="MacCabe A."/>
            <person name="Maekelae M.R."/>
            <person name="Malavazi I."/>
            <person name="Melin P."/>
            <person name="Meyer V."/>
            <person name="Mielnichuk N."/>
            <person name="Miskei M."/>
            <person name="Molnar A.P."/>
            <person name="Mule G."/>
            <person name="Ngan C.Y."/>
            <person name="Orejas M."/>
            <person name="Orosz E."/>
            <person name="Ouedraogo J.P."/>
            <person name="Overkamp K.M."/>
            <person name="Park H.-S."/>
            <person name="Perrone G."/>
            <person name="Piumi F."/>
            <person name="Punt P.J."/>
            <person name="Ram A.F."/>
            <person name="Ramon A."/>
            <person name="Rauscher S."/>
            <person name="Record E."/>
            <person name="Riano-Pachon D.M."/>
            <person name="Robert V."/>
            <person name="Roehrig J."/>
            <person name="Ruller R."/>
            <person name="Salamov A."/>
            <person name="Salih N.S."/>
            <person name="Samson R.A."/>
            <person name="Sandor E."/>
            <person name="Sanguinetti M."/>
            <person name="Schuetze T."/>
            <person name="Sepcic K."/>
            <person name="Shelest E."/>
            <person name="Sherlock G."/>
            <person name="Sophianopoulou V."/>
            <person name="Squina F.M."/>
            <person name="Sun H."/>
            <person name="Susca A."/>
            <person name="Todd R.B."/>
            <person name="Tsang A."/>
            <person name="Unkles S.E."/>
            <person name="van de Wiele N."/>
            <person name="van Rossen-Uffink D."/>
            <person name="Oliveira J.V."/>
            <person name="Vesth T.C."/>
            <person name="Visser J."/>
            <person name="Yu J.-H."/>
            <person name="Zhou M."/>
            <person name="Andersen M.R."/>
            <person name="Archer D.B."/>
            <person name="Baker S.E."/>
            <person name="Benoit I."/>
            <person name="Brakhage A.A."/>
            <person name="Braus G.H."/>
            <person name="Fischer R."/>
            <person name="Frisvad J.C."/>
            <person name="Goldman G.H."/>
            <person name="Houbraken J."/>
            <person name="Oakley B."/>
            <person name="Pocsi I."/>
            <person name="Scazzocchio C."/>
            <person name="Seiboth B."/>
            <person name="vanKuyk P.A."/>
            <person name="Wortman J."/>
            <person name="Dyer P.S."/>
            <person name="Grigoriev I.V."/>
        </authorList>
    </citation>
    <scope>NUCLEOTIDE SEQUENCE [LARGE SCALE GENOMIC DNA]</scope>
    <source>
        <strain evidence="8">ATCC 16872 / CBS 172.66 / WB 5094</strain>
    </source>
</reference>
<feature type="domain" description="Glucose-methanol-choline oxidoreductase N-terminal" evidence="6">
    <location>
        <begin position="331"/>
        <end position="345"/>
    </location>
</feature>
<evidence type="ECO:0000256" key="2">
    <source>
        <dbReference type="ARBA" id="ARBA00023180"/>
    </source>
</evidence>
<keyword evidence="4" id="KW-0274">FAD</keyword>
<feature type="signal peptide" evidence="5">
    <location>
        <begin position="1"/>
        <end position="17"/>
    </location>
</feature>
<dbReference type="Gene3D" id="3.30.560.10">
    <property type="entry name" value="Glucose Oxidase, domain 3"/>
    <property type="match status" value="1"/>
</dbReference>
<dbReference type="EMBL" id="KV878978">
    <property type="protein sequence ID" value="OJJ99365.1"/>
    <property type="molecule type" value="Genomic_DNA"/>
</dbReference>
<evidence type="ECO:0000313" key="8">
    <source>
        <dbReference type="Proteomes" id="UP000184546"/>
    </source>
</evidence>
<dbReference type="STRING" id="690307.A0A1L9WT67"/>
<evidence type="ECO:0000313" key="7">
    <source>
        <dbReference type="EMBL" id="OJJ99365.1"/>
    </source>
</evidence>
<dbReference type="RefSeq" id="XP_020055705.1">
    <property type="nucleotide sequence ID" value="XM_020203634.1"/>
</dbReference>
<dbReference type="SUPFAM" id="SSF54373">
    <property type="entry name" value="FAD-linked reductases, C-terminal domain"/>
    <property type="match status" value="1"/>
</dbReference>
<dbReference type="Gene3D" id="3.50.50.60">
    <property type="entry name" value="FAD/NAD(P)-binding domain"/>
    <property type="match status" value="1"/>
</dbReference>
<name>A0A1L9WT67_ASPA1</name>
<dbReference type="InterPro" id="IPR036188">
    <property type="entry name" value="FAD/NAD-bd_sf"/>
</dbReference>
<feature type="chain" id="PRO_5012499397" description="Glucose-methanol-choline oxidoreductase N-terminal domain-containing protein" evidence="5">
    <location>
        <begin position="18"/>
        <end position="630"/>
    </location>
</feature>
<keyword evidence="8" id="KW-1185">Reference proteome</keyword>
<protein>
    <recommendedName>
        <fullName evidence="6">Glucose-methanol-choline oxidoreductase N-terminal domain-containing protein</fullName>
    </recommendedName>
</protein>
<dbReference type="Proteomes" id="UP000184546">
    <property type="component" value="Unassembled WGS sequence"/>
</dbReference>
<dbReference type="GeneID" id="30977448"/>
<comment type="cofactor">
    <cofactor evidence="4">
        <name>FAD</name>
        <dbReference type="ChEBI" id="CHEBI:57692"/>
    </cofactor>
</comment>
<dbReference type="OrthoDB" id="269227at2759"/>
<comment type="similarity">
    <text evidence="1">Belongs to the GMC oxidoreductase family.</text>
</comment>
<dbReference type="VEuPathDB" id="FungiDB:ASPACDRAFT_61148"/>
<dbReference type="InterPro" id="IPR012132">
    <property type="entry name" value="GMC_OxRdtase"/>
</dbReference>
<evidence type="ECO:0000256" key="3">
    <source>
        <dbReference type="PIRSR" id="PIRSR000137-1"/>
    </source>
</evidence>
<feature type="binding site" evidence="4">
    <location>
        <begin position="606"/>
        <end position="607"/>
    </location>
    <ligand>
        <name>FAD</name>
        <dbReference type="ChEBI" id="CHEBI:57692"/>
    </ligand>
</feature>
<dbReference type="SUPFAM" id="SSF51905">
    <property type="entry name" value="FAD/NAD(P)-binding domain"/>
    <property type="match status" value="1"/>
</dbReference>
<evidence type="ECO:0000259" key="6">
    <source>
        <dbReference type="PROSITE" id="PS00624"/>
    </source>
</evidence>
<evidence type="ECO:0000256" key="1">
    <source>
        <dbReference type="ARBA" id="ARBA00010790"/>
    </source>
</evidence>
<evidence type="ECO:0000256" key="5">
    <source>
        <dbReference type="SAM" id="SignalP"/>
    </source>
</evidence>
<keyword evidence="4" id="KW-0285">Flavoprotein</keyword>
<dbReference type="OMA" id="HGCSWWH"/>
<dbReference type="Pfam" id="PF00732">
    <property type="entry name" value="GMC_oxred_N"/>
    <property type="match status" value="1"/>
</dbReference>